<evidence type="ECO:0000256" key="5">
    <source>
        <dbReference type="RuleBase" id="RU362057"/>
    </source>
</evidence>
<accession>A0AAD7KXE7</accession>
<evidence type="ECO:0000256" key="3">
    <source>
        <dbReference type="ARBA" id="ARBA00022679"/>
    </source>
</evidence>
<evidence type="ECO:0000256" key="2">
    <source>
        <dbReference type="ARBA" id="ARBA00022676"/>
    </source>
</evidence>
<comment type="similarity">
    <text evidence="1 4">Belongs to the UDP-glycosyltransferase family.</text>
</comment>
<dbReference type="Gene3D" id="3.40.50.2000">
    <property type="entry name" value="Glycogen Phosphorylase B"/>
    <property type="match status" value="2"/>
</dbReference>
<dbReference type="CDD" id="cd03784">
    <property type="entry name" value="GT1_Gtf-like"/>
    <property type="match status" value="1"/>
</dbReference>
<organism evidence="6 7">
    <name type="scientific">Quillaja saponaria</name>
    <name type="common">Soap bark tree</name>
    <dbReference type="NCBI Taxonomy" id="32244"/>
    <lineage>
        <taxon>Eukaryota</taxon>
        <taxon>Viridiplantae</taxon>
        <taxon>Streptophyta</taxon>
        <taxon>Embryophyta</taxon>
        <taxon>Tracheophyta</taxon>
        <taxon>Spermatophyta</taxon>
        <taxon>Magnoliopsida</taxon>
        <taxon>eudicotyledons</taxon>
        <taxon>Gunneridae</taxon>
        <taxon>Pentapetalae</taxon>
        <taxon>rosids</taxon>
        <taxon>fabids</taxon>
        <taxon>Fabales</taxon>
        <taxon>Quillajaceae</taxon>
        <taxon>Quillaja</taxon>
    </lineage>
</organism>
<name>A0AAD7KXE7_QUISA</name>
<dbReference type="GO" id="GO:0080043">
    <property type="term" value="F:quercetin 3-O-glucosyltransferase activity"/>
    <property type="evidence" value="ECO:0007669"/>
    <property type="project" value="TreeGrafter"/>
</dbReference>
<gene>
    <name evidence="6" type="ORF">O6P43_028165</name>
</gene>
<keyword evidence="7" id="KW-1185">Reference proteome</keyword>
<dbReference type="PANTHER" id="PTHR11926">
    <property type="entry name" value="GLUCOSYL/GLUCURONOSYL TRANSFERASES"/>
    <property type="match status" value="1"/>
</dbReference>
<dbReference type="InterPro" id="IPR035595">
    <property type="entry name" value="UDP_glycos_trans_CS"/>
</dbReference>
<dbReference type="Proteomes" id="UP001163823">
    <property type="component" value="Chromosome 12"/>
</dbReference>
<comment type="caution">
    <text evidence="6">The sequence shown here is derived from an EMBL/GenBank/DDBJ whole genome shotgun (WGS) entry which is preliminary data.</text>
</comment>
<sequence>MKNNGGRLRHQIVLVPCPFQGHITPMLQLGHILHSKGFSITVVHTQFNSPNPIHHPHFRFLSIPDGLSDQIIASGNILTILSLINVNCRAHFKQVLADQIGSEIVCCVIYDELMYFSEFAANQLNVSSIILRTTSAATCLGRVAFHRLKQQGLIPFQDSMLQSPVPDLQPFRFKDLPTPFSRNMEAFLALVHNAYSNRTSSAIIWNTMECLDEFSLAQIRQESHIPIFPIGPLHKIASSSSSTSLLKEDIGCIEWLDKQANNSVLYVSWGSVATADDQEIAEMAWGLVNSKQPFLWVVRPGLIRGSQWIEAFPEGLTEAVGERGCIVKWVPQKKVLGHGAVGGFLSHCGWNSVLESICEGIPMICKPNFGDQRVNARYVSHVWRIGLEMDDEMERGNIEIAVRRLMVEEEGLELRKNAKILKDKVEAGLQNGGPSSNSLNDLAAKIMSF</sequence>
<dbReference type="PANTHER" id="PTHR11926:SF1494">
    <property type="entry name" value="FLAVONOL 3-O-GLUCOSYLTRANSFERASE UGT76E12-RELATED"/>
    <property type="match status" value="1"/>
</dbReference>
<dbReference type="EMBL" id="JARAOO010000012">
    <property type="protein sequence ID" value="KAJ7947570.1"/>
    <property type="molecule type" value="Genomic_DNA"/>
</dbReference>
<reference evidence="6" key="1">
    <citation type="journal article" date="2023" name="Science">
        <title>Elucidation of the pathway for biosynthesis of saponin adjuvants from the soapbark tree.</title>
        <authorList>
            <person name="Reed J."/>
            <person name="Orme A."/>
            <person name="El-Demerdash A."/>
            <person name="Owen C."/>
            <person name="Martin L.B.B."/>
            <person name="Misra R.C."/>
            <person name="Kikuchi S."/>
            <person name="Rejzek M."/>
            <person name="Martin A.C."/>
            <person name="Harkess A."/>
            <person name="Leebens-Mack J."/>
            <person name="Louveau T."/>
            <person name="Stephenson M.J."/>
            <person name="Osbourn A."/>
        </authorList>
    </citation>
    <scope>NUCLEOTIDE SEQUENCE</scope>
    <source>
        <strain evidence="6">S10</strain>
    </source>
</reference>
<evidence type="ECO:0000313" key="7">
    <source>
        <dbReference type="Proteomes" id="UP001163823"/>
    </source>
</evidence>
<proteinExistence type="inferred from homology"/>
<protein>
    <recommendedName>
        <fullName evidence="5">Glycosyltransferase</fullName>
        <ecNumber evidence="5">2.4.1.-</ecNumber>
    </recommendedName>
</protein>
<evidence type="ECO:0000256" key="1">
    <source>
        <dbReference type="ARBA" id="ARBA00009995"/>
    </source>
</evidence>
<dbReference type="FunFam" id="3.40.50.2000:FF:000040">
    <property type="entry name" value="UDP-glycosyltransferase 76C1"/>
    <property type="match status" value="1"/>
</dbReference>
<dbReference type="PROSITE" id="PS00375">
    <property type="entry name" value="UDPGT"/>
    <property type="match status" value="1"/>
</dbReference>
<dbReference type="EC" id="2.4.1.-" evidence="5"/>
<evidence type="ECO:0000313" key="6">
    <source>
        <dbReference type="EMBL" id="KAJ7947570.1"/>
    </source>
</evidence>
<dbReference type="AlphaFoldDB" id="A0AAD7KXE7"/>
<dbReference type="Pfam" id="PF00201">
    <property type="entry name" value="UDPGT"/>
    <property type="match status" value="1"/>
</dbReference>
<keyword evidence="2 4" id="KW-0328">Glycosyltransferase</keyword>
<dbReference type="InterPro" id="IPR002213">
    <property type="entry name" value="UDP_glucos_trans"/>
</dbReference>
<dbReference type="FunFam" id="3.40.50.2000:FF:000120">
    <property type="entry name" value="UDP-glycosyltransferase 76C1"/>
    <property type="match status" value="1"/>
</dbReference>
<keyword evidence="3 4" id="KW-0808">Transferase</keyword>
<dbReference type="KEGG" id="qsa:O6P43_028165"/>
<dbReference type="SUPFAM" id="SSF53756">
    <property type="entry name" value="UDP-Glycosyltransferase/glycogen phosphorylase"/>
    <property type="match status" value="1"/>
</dbReference>
<dbReference type="GO" id="GO:0080044">
    <property type="term" value="F:quercetin 7-O-glucosyltransferase activity"/>
    <property type="evidence" value="ECO:0007669"/>
    <property type="project" value="TreeGrafter"/>
</dbReference>
<evidence type="ECO:0000256" key="4">
    <source>
        <dbReference type="RuleBase" id="RU003718"/>
    </source>
</evidence>